<dbReference type="Pfam" id="PF05724">
    <property type="entry name" value="TPMT"/>
    <property type="match status" value="1"/>
</dbReference>
<keyword evidence="2" id="KW-0489">Methyltransferase</keyword>
<dbReference type="Pfam" id="PF11951">
    <property type="entry name" value="Fungal_trans_2"/>
    <property type="match status" value="1"/>
</dbReference>
<protein>
    <submittedName>
        <fullName evidence="6">Uncharacterized protein</fullName>
    </submittedName>
</protein>
<dbReference type="PANTHER" id="PTHR32183">
    <property type="match status" value="1"/>
</dbReference>
<evidence type="ECO:0000256" key="5">
    <source>
        <dbReference type="ARBA" id="ARBA00023242"/>
    </source>
</evidence>
<dbReference type="InterPro" id="IPR021858">
    <property type="entry name" value="Fun_TF"/>
</dbReference>
<gene>
    <name evidence="6" type="ORF">Daesc_004583</name>
</gene>
<evidence type="ECO:0000256" key="3">
    <source>
        <dbReference type="ARBA" id="ARBA00022679"/>
    </source>
</evidence>
<evidence type="ECO:0000313" key="7">
    <source>
        <dbReference type="Proteomes" id="UP001369815"/>
    </source>
</evidence>
<dbReference type="Gene3D" id="3.40.50.150">
    <property type="entry name" value="Vaccinia Virus protein VP39"/>
    <property type="match status" value="1"/>
</dbReference>
<sequence length="719" mass="81143">MDAPPSELTQLVSHFINRARSNQWSAWSNLWNNDKSYFWDREGPSPALIDWIESRPKGCGKGYDVVMLALHGFDVYGLDISEVAIEIAEANAAIQLREPSDYNFSSPRASPPTECRGSVKFIQGDFFETEWEKEIAIEDFQGFDLIYDYTFLCALPPELRRDWARRMCELISPTGVLACLEFPLYKSLRALGPPWGLKGVYWNILAEGGDGIIYESPIEEDTGDLKGPFQRVDYFKPTRSYERGKGTDMFSVWKPKFERGQDVCDFTEPKCRRCSASGIECPGYNDVKPVKFKWLSPGRVVSRGRGRNKTPSKKVSNEITKAGTRLPGKIVVSTNVPISLFGTGTEAYNIAECIEYCKASSAPDYLRLGMICMILGHRINRIRGSPESKPLIEKFYFYWGLSIRSLRDHLDMEDRRKDDTVIAGILTLLLVDVGQPGSTRHSPQLEMPPRWTLRINHAAWRLPSDDKVESFEAVIALAVIGNTTCPSSDLLTLGLDLDKADFLLKQFREEMSPFHMFPLPLFAEVIRINHLRMYATQYAGVETDELSQEAYAILQCVHDFSPEQWADSRRSSRDWVLIGRIHQAAMVIYLILSLQSVSVLPTTSELTSSCAVYGELLQSLISDGLSSPKTTRFMVWPLIVLGVYAAHARSAMRAFVAKQLPELSRDLGTSVPLTAKHVLESFWGSGGDRWDDCFNRPYVFTMQIAVDTGDLPYSTMEMC</sequence>
<keyword evidence="7" id="KW-1185">Reference proteome</keyword>
<dbReference type="InterPro" id="IPR008854">
    <property type="entry name" value="TPMT"/>
</dbReference>
<keyword evidence="5" id="KW-0539">Nucleus</keyword>
<dbReference type="PROSITE" id="PS51585">
    <property type="entry name" value="SAM_MT_TPMT"/>
    <property type="match status" value="1"/>
</dbReference>
<comment type="caution">
    <text evidence="6">The sequence shown here is derived from an EMBL/GenBank/DDBJ whole genome shotgun (WGS) entry which is preliminary data.</text>
</comment>
<dbReference type="CDD" id="cd02440">
    <property type="entry name" value="AdoMet_MTases"/>
    <property type="match status" value="1"/>
</dbReference>
<keyword evidence="4" id="KW-0949">S-adenosyl-L-methionine</keyword>
<reference evidence="6 7" key="1">
    <citation type="journal article" date="2024" name="Front Chem Biol">
        <title>Unveiling the potential of Daldinia eschscholtzii MFLUCC 19-0629 through bioactivity and bioinformatics studies for enhanced sustainable agriculture production.</title>
        <authorList>
            <person name="Brooks S."/>
            <person name="Weaver J.A."/>
            <person name="Klomchit A."/>
            <person name="Alharthi S.A."/>
            <person name="Onlamun T."/>
            <person name="Nurani R."/>
            <person name="Vong T.K."/>
            <person name="Alberti F."/>
            <person name="Greco C."/>
        </authorList>
    </citation>
    <scope>NUCLEOTIDE SEQUENCE [LARGE SCALE GENOMIC DNA]</scope>
    <source>
        <strain evidence="6">MFLUCC 19-0629</strain>
    </source>
</reference>
<dbReference type="AlphaFoldDB" id="A0AAX6MQ45"/>
<organism evidence="6 7">
    <name type="scientific">Daldinia eschscholtzii</name>
    <dbReference type="NCBI Taxonomy" id="292717"/>
    <lineage>
        <taxon>Eukaryota</taxon>
        <taxon>Fungi</taxon>
        <taxon>Dikarya</taxon>
        <taxon>Ascomycota</taxon>
        <taxon>Pezizomycotina</taxon>
        <taxon>Sordariomycetes</taxon>
        <taxon>Xylariomycetidae</taxon>
        <taxon>Xylariales</taxon>
        <taxon>Hypoxylaceae</taxon>
        <taxon>Daldinia</taxon>
    </lineage>
</organism>
<keyword evidence="1" id="KW-0597">Phosphoprotein</keyword>
<dbReference type="GO" id="GO:0032259">
    <property type="term" value="P:methylation"/>
    <property type="evidence" value="ECO:0007669"/>
    <property type="project" value="UniProtKB-KW"/>
</dbReference>
<evidence type="ECO:0000256" key="4">
    <source>
        <dbReference type="ARBA" id="ARBA00022691"/>
    </source>
</evidence>
<proteinExistence type="predicted"/>
<dbReference type="PANTHER" id="PTHR32183:SF6">
    <property type="entry name" value="CYSTEINE SULFINATE DESULFINASE_CYSTEINE DESULFURASE AND RELATED ENZYMES"/>
    <property type="match status" value="1"/>
</dbReference>
<evidence type="ECO:0000313" key="6">
    <source>
        <dbReference type="EMBL" id="KAK6954616.1"/>
    </source>
</evidence>
<accession>A0AAX6MQ45</accession>
<dbReference type="GO" id="GO:0008757">
    <property type="term" value="F:S-adenosylmethionine-dependent methyltransferase activity"/>
    <property type="evidence" value="ECO:0007669"/>
    <property type="project" value="InterPro"/>
</dbReference>
<name>A0AAX6MQ45_9PEZI</name>
<evidence type="ECO:0000256" key="1">
    <source>
        <dbReference type="ARBA" id="ARBA00022553"/>
    </source>
</evidence>
<dbReference type="Proteomes" id="UP001369815">
    <property type="component" value="Unassembled WGS sequence"/>
</dbReference>
<evidence type="ECO:0000256" key="2">
    <source>
        <dbReference type="ARBA" id="ARBA00022603"/>
    </source>
</evidence>
<dbReference type="SUPFAM" id="SSF53335">
    <property type="entry name" value="S-adenosyl-L-methionine-dependent methyltransferases"/>
    <property type="match status" value="1"/>
</dbReference>
<dbReference type="EMBL" id="JBANMG010000004">
    <property type="protein sequence ID" value="KAK6954616.1"/>
    <property type="molecule type" value="Genomic_DNA"/>
</dbReference>
<keyword evidence="3" id="KW-0808">Transferase</keyword>
<dbReference type="InterPro" id="IPR029063">
    <property type="entry name" value="SAM-dependent_MTases_sf"/>
</dbReference>